<name>A0A1G9QXW0_ALLAB</name>
<dbReference type="EMBL" id="LT629701">
    <property type="protein sequence ID" value="SDM15876.1"/>
    <property type="molecule type" value="Genomic_DNA"/>
</dbReference>
<reference evidence="2 3" key="1">
    <citation type="submission" date="2016-10" db="EMBL/GenBank/DDBJ databases">
        <authorList>
            <person name="de Groot N.N."/>
        </authorList>
    </citation>
    <scope>NUCLEOTIDE SEQUENCE [LARGE SCALE GENOMIC DNA]</scope>
    <source>
        <strain evidence="2 3">DSM 44149</strain>
    </source>
</reference>
<keyword evidence="3" id="KW-1185">Reference proteome</keyword>
<dbReference type="STRING" id="211114.SAMN04489726_0080"/>
<evidence type="ECO:0000313" key="3">
    <source>
        <dbReference type="Proteomes" id="UP000183376"/>
    </source>
</evidence>
<feature type="region of interest" description="Disordered" evidence="1">
    <location>
        <begin position="27"/>
        <end position="132"/>
    </location>
</feature>
<feature type="compositionally biased region" description="Low complexity" evidence="1">
    <location>
        <begin position="174"/>
        <end position="183"/>
    </location>
</feature>
<evidence type="ECO:0000313" key="2">
    <source>
        <dbReference type="EMBL" id="SDM15876.1"/>
    </source>
</evidence>
<feature type="compositionally biased region" description="Basic and acidic residues" evidence="1">
    <location>
        <begin position="93"/>
        <end position="109"/>
    </location>
</feature>
<sequence>MTTIAQPDFVGRLLGEGAELAVRPLLPSIFDPVPPPELTPEPVARQRIQPEPEPLPHPAIRQPEQVRPAQAERAVPSTAPKPDAAQPAVRQRTIGEPRVPETVLRKPESPPRQTNMPRSEHAAPSMRTKPVVVTRTEREEIPVAVPVVQQVEKTVVQHTASTVVPAVTPTTPAIPVAAPATQPRTQRPVAPRRSKTVEQTVHITIGRVEVKAAADKAPERRAAPRQQPTTSLEDYLRRRGGGTS</sequence>
<feature type="compositionally biased region" description="Basic and acidic residues" evidence="1">
    <location>
        <begin position="211"/>
        <end position="222"/>
    </location>
</feature>
<protein>
    <submittedName>
        <fullName evidence="2">Uncharacterized protein</fullName>
    </submittedName>
</protein>
<dbReference type="AlphaFoldDB" id="A0A1G9QXW0"/>
<gene>
    <name evidence="2" type="ORF">SAMN04489726_0080</name>
</gene>
<feature type="region of interest" description="Disordered" evidence="1">
    <location>
        <begin position="174"/>
        <end position="198"/>
    </location>
</feature>
<proteinExistence type="predicted"/>
<organism evidence="2 3">
    <name type="scientific">Allokutzneria albata</name>
    <name type="common">Kibdelosporangium albatum</name>
    <dbReference type="NCBI Taxonomy" id="211114"/>
    <lineage>
        <taxon>Bacteria</taxon>
        <taxon>Bacillati</taxon>
        <taxon>Actinomycetota</taxon>
        <taxon>Actinomycetes</taxon>
        <taxon>Pseudonocardiales</taxon>
        <taxon>Pseudonocardiaceae</taxon>
        <taxon>Allokutzneria</taxon>
    </lineage>
</organism>
<accession>A0A1G9QXW0</accession>
<feature type="region of interest" description="Disordered" evidence="1">
    <location>
        <begin position="211"/>
        <end position="244"/>
    </location>
</feature>
<dbReference type="Proteomes" id="UP000183376">
    <property type="component" value="Chromosome I"/>
</dbReference>
<evidence type="ECO:0000256" key="1">
    <source>
        <dbReference type="SAM" id="MobiDB-lite"/>
    </source>
</evidence>